<evidence type="ECO:0000313" key="1">
    <source>
        <dbReference type="EMBL" id="KAG0561815.1"/>
    </source>
</evidence>
<evidence type="ECO:0000313" key="2">
    <source>
        <dbReference type="Proteomes" id="UP000822688"/>
    </source>
</evidence>
<dbReference type="Proteomes" id="UP000822688">
    <property type="component" value="Chromosome 9"/>
</dbReference>
<reference evidence="1" key="1">
    <citation type="submission" date="2020-06" db="EMBL/GenBank/DDBJ databases">
        <title>WGS assembly of Ceratodon purpureus strain R40.</title>
        <authorList>
            <person name="Carey S.B."/>
            <person name="Jenkins J."/>
            <person name="Shu S."/>
            <person name="Lovell J.T."/>
            <person name="Sreedasyam A."/>
            <person name="Maumus F."/>
            <person name="Tiley G.P."/>
            <person name="Fernandez-Pozo N."/>
            <person name="Barry K."/>
            <person name="Chen C."/>
            <person name="Wang M."/>
            <person name="Lipzen A."/>
            <person name="Daum C."/>
            <person name="Saski C.A."/>
            <person name="Payton A.C."/>
            <person name="Mcbreen J.C."/>
            <person name="Conrad R.E."/>
            <person name="Kollar L.M."/>
            <person name="Olsson S."/>
            <person name="Huttunen S."/>
            <person name="Landis J.B."/>
            <person name="Wickett N.J."/>
            <person name="Johnson M.G."/>
            <person name="Rensing S.A."/>
            <person name="Grimwood J."/>
            <person name="Schmutz J."/>
            <person name="Mcdaniel S.F."/>
        </authorList>
    </citation>
    <scope>NUCLEOTIDE SEQUENCE</scope>
    <source>
        <strain evidence="1">R40</strain>
    </source>
</reference>
<gene>
    <name evidence="1" type="ORF">KC19_9G094400</name>
</gene>
<dbReference type="EMBL" id="CM026430">
    <property type="protein sequence ID" value="KAG0561815.1"/>
    <property type="molecule type" value="Genomic_DNA"/>
</dbReference>
<comment type="caution">
    <text evidence="1">The sequence shown here is derived from an EMBL/GenBank/DDBJ whole genome shotgun (WGS) entry which is preliminary data.</text>
</comment>
<keyword evidence="2" id="KW-1185">Reference proteome</keyword>
<name>A0A8T0GTW6_CERPU</name>
<dbReference type="AlphaFoldDB" id="A0A8T0GTW6"/>
<protein>
    <submittedName>
        <fullName evidence="1">Uncharacterized protein</fullName>
    </submittedName>
</protein>
<accession>A0A8T0GTW6</accession>
<sequence>MSVIYHCSGRCGWKAHLGQCMEHIHTVVGRRTVSCRVMERKDTVRRPLLKSSDIDVTSNCRGIESCMTLNIDAIHMFTLRT</sequence>
<organism evidence="1 2">
    <name type="scientific">Ceratodon purpureus</name>
    <name type="common">Fire moss</name>
    <name type="synonym">Dicranum purpureum</name>
    <dbReference type="NCBI Taxonomy" id="3225"/>
    <lineage>
        <taxon>Eukaryota</taxon>
        <taxon>Viridiplantae</taxon>
        <taxon>Streptophyta</taxon>
        <taxon>Embryophyta</taxon>
        <taxon>Bryophyta</taxon>
        <taxon>Bryophytina</taxon>
        <taxon>Bryopsida</taxon>
        <taxon>Dicranidae</taxon>
        <taxon>Pseudoditrichales</taxon>
        <taxon>Ditrichaceae</taxon>
        <taxon>Ceratodon</taxon>
    </lineage>
</organism>
<proteinExistence type="predicted"/>